<dbReference type="PANTHER" id="PTHR33991">
    <property type="entry name" value="DNA REPAIR PROTEIN RECO"/>
    <property type="match status" value="1"/>
</dbReference>
<sequence>MEFTERSLIIKVGRFREIDLWVRLATPSRGVFTAFAFGGSKSRRRFLGCLDPLNHVLFRFKKSPRGEYLYLMEGTLISGHPHLRSNQRMLGRAANCLKFYESVYEGPGDSRQGFELLSEALSVLEAAVDSSPMFPVLFRAKVAFTQGYGPALLTCPHCGKDLRNSVAPMFLVEQGQVACTEHIQGSGRRIPLGTEALDILRIVKAGRPEDWHALEPSPVARRQLYDIVDGIVRYHLGLAWEDGRFQRI</sequence>
<evidence type="ECO:0000256" key="5">
    <source>
        <dbReference type="ARBA" id="ARBA00023204"/>
    </source>
</evidence>
<accession>A0A2Z6AWM3</accession>
<evidence type="ECO:0000256" key="7">
    <source>
        <dbReference type="HAMAP-Rule" id="MF_00201"/>
    </source>
</evidence>
<keyword evidence="3 7" id="KW-0227">DNA damage</keyword>
<dbReference type="Pfam" id="PF02565">
    <property type="entry name" value="RecO_C"/>
    <property type="match status" value="1"/>
</dbReference>
<comment type="function">
    <text evidence="7">Involved in DNA repair and RecF pathway recombination.</text>
</comment>
<dbReference type="InterPro" id="IPR042242">
    <property type="entry name" value="RecO_C"/>
</dbReference>
<dbReference type="KEGG" id="dfl:DFE_0894"/>
<evidence type="ECO:0000256" key="2">
    <source>
        <dbReference type="ARBA" id="ARBA00021310"/>
    </source>
</evidence>
<dbReference type="Gene3D" id="1.20.1440.120">
    <property type="entry name" value="Recombination protein O, C-terminal domain"/>
    <property type="match status" value="1"/>
</dbReference>
<dbReference type="OrthoDB" id="9780797at2"/>
<dbReference type="HAMAP" id="MF_00201">
    <property type="entry name" value="RecO"/>
    <property type="match status" value="1"/>
</dbReference>
<dbReference type="InterPro" id="IPR012340">
    <property type="entry name" value="NA-bd_OB-fold"/>
</dbReference>
<organism evidence="9 10">
    <name type="scientific">Desulfovibrio ferrophilus</name>
    <dbReference type="NCBI Taxonomy" id="241368"/>
    <lineage>
        <taxon>Bacteria</taxon>
        <taxon>Pseudomonadati</taxon>
        <taxon>Thermodesulfobacteriota</taxon>
        <taxon>Desulfovibrionia</taxon>
        <taxon>Desulfovibrionales</taxon>
        <taxon>Desulfovibrionaceae</taxon>
        <taxon>Desulfovibrio</taxon>
    </lineage>
</organism>
<dbReference type="Gene3D" id="2.40.50.140">
    <property type="entry name" value="Nucleic acid-binding proteins"/>
    <property type="match status" value="1"/>
</dbReference>
<dbReference type="PANTHER" id="PTHR33991:SF1">
    <property type="entry name" value="DNA REPAIR PROTEIN RECO"/>
    <property type="match status" value="1"/>
</dbReference>
<dbReference type="InterPro" id="IPR037278">
    <property type="entry name" value="ARFGAP/RecO"/>
</dbReference>
<protein>
    <recommendedName>
        <fullName evidence="2 7">DNA repair protein RecO</fullName>
    </recommendedName>
    <alternativeName>
        <fullName evidence="6 7">Recombination protein O</fullName>
    </alternativeName>
</protein>
<keyword evidence="5 7" id="KW-0234">DNA repair</keyword>
<dbReference type="GO" id="GO:0006310">
    <property type="term" value="P:DNA recombination"/>
    <property type="evidence" value="ECO:0007669"/>
    <property type="project" value="UniProtKB-UniRule"/>
</dbReference>
<dbReference type="Pfam" id="PF11967">
    <property type="entry name" value="RecO_N"/>
    <property type="match status" value="1"/>
</dbReference>
<evidence type="ECO:0000256" key="6">
    <source>
        <dbReference type="ARBA" id="ARBA00033409"/>
    </source>
</evidence>
<dbReference type="EMBL" id="AP017378">
    <property type="protein sequence ID" value="BBD07620.1"/>
    <property type="molecule type" value="Genomic_DNA"/>
</dbReference>
<gene>
    <name evidence="7 9" type="primary">recO</name>
    <name evidence="9" type="ORF">DFE_0894</name>
</gene>
<comment type="similarity">
    <text evidence="1 7">Belongs to the RecO family.</text>
</comment>
<dbReference type="InterPro" id="IPR022572">
    <property type="entry name" value="DNA_rep/recomb_RecO_N"/>
</dbReference>
<dbReference type="GO" id="GO:0006302">
    <property type="term" value="P:double-strand break repair"/>
    <property type="evidence" value="ECO:0007669"/>
    <property type="project" value="TreeGrafter"/>
</dbReference>
<dbReference type="NCBIfam" id="TIGR00613">
    <property type="entry name" value="reco"/>
    <property type="match status" value="1"/>
</dbReference>
<keyword evidence="10" id="KW-1185">Reference proteome</keyword>
<reference evidence="9 10" key="1">
    <citation type="journal article" date="2018" name="Sci. Adv.">
        <title>Multi-heme cytochromes provide a pathway for survival in energy-limited environments.</title>
        <authorList>
            <person name="Deng X."/>
            <person name="Dohmae N."/>
            <person name="Nealson K.H."/>
            <person name="Hashimoto K."/>
            <person name="Okamoto A."/>
        </authorList>
    </citation>
    <scope>NUCLEOTIDE SEQUENCE [LARGE SCALE GENOMIC DNA]</scope>
    <source>
        <strain evidence="9 10">IS5</strain>
    </source>
</reference>
<keyword evidence="4 7" id="KW-0233">DNA recombination</keyword>
<evidence type="ECO:0000259" key="8">
    <source>
        <dbReference type="Pfam" id="PF11967"/>
    </source>
</evidence>
<dbReference type="SUPFAM" id="SSF50249">
    <property type="entry name" value="Nucleic acid-binding proteins"/>
    <property type="match status" value="1"/>
</dbReference>
<dbReference type="InterPro" id="IPR003717">
    <property type="entry name" value="RecO"/>
</dbReference>
<dbReference type="RefSeq" id="WP_126377034.1">
    <property type="nucleotide sequence ID" value="NZ_AP017378.1"/>
</dbReference>
<evidence type="ECO:0000256" key="4">
    <source>
        <dbReference type="ARBA" id="ARBA00023172"/>
    </source>
</evidence>
<feature type="domain" description="DNA replication/recombination mediator RecO N-terminal" evidence="8">
    <location>
        <begin position="1"/>
        <end position="77"/>
    </location>
</feature>
<evidence type="ECO:0000313" key="10">
    <source>
        <dbReference type="Proteomes" id="UP000269883"/>
    </source>
</evidence>
<evidence type="ECO:0000256" key="1">
    <source>
        <dbReference type="ARBA" id="ARBA00007452"/>
    </source>
</evidence>
<evidence type="ECO:0000313" key="9">
    <source>
        <dbReference type="EMBL" id="BBD07620.1"/>
    </source>
</evidence>
<dbReference type="Proteomes" id="UP000269883">
    <property type="component" value="Chromosome"/>
</dbReference>
<dbReference type="GO" id="GO:0043590">
    <property type="term" value="C:bacterial nucleoid"/>
    <property type="evidence" value="ECO:0007669"/>
    <property type="project" value="TreeGrafter"/>
</dbReference>
<dbReference type="SUPFAM" id="SSF57863">
    <property type="entry name" value="ArfGap/RecO-like zinc finger"/>
    <property type="match status" value="1"/>
</dbReference>
<proteinExistence type="inferred from homology"/>
<dbReference type="AlphaFoldDB" id="A0A2Z6AWM3"/>
<name>A0A2Z6AWM3_9BACT</name>
<evidence type="ECO:0000256" key="3">
    <source>
        <dbReference type="ARBA" id="ARBA00022763"/>
    </source>
</evidence>